<gene>
    <name evidence="16" type="ORF">BCR39DRAFT_508736</name>
</gene>
<dbReference type="GO" id="GO:0016020">
    <property type="term" value="C:membrane"/>
    <property type="evidence" value="ECO:0007669"/>
    <property type="project" value="TreeGrafter"/>
</dbReference>
<organism evidence="16 17">
    <name type="scientific">Naematelia encephala</name>
    <dbReference type="NCBI Taxonomy" id="71784"/>
    <lineage>
        <taxon>Eukaryota</taxon>
        <taxon>Fungi</taxon>
        <taxon>Dikarya</taxon>
        <taxon>Basidiomycota</taxon>
        <taxon>Agaricomycotina</taxon>
        <taxon>Tremellomycetes</taxon>
        <taxon>Tremellales</taxon>
        <taxon>Naemateliaceae</taxon>
        <taxon>Naematelia</taxon>
    </lineage>
</organism>
<dbReference type="CDD" id="cd09601">
    <property type="entry name" value="M1_APN-Q_like"/>
    <property type="match status" value="1"/>
</dbReference>
<dbReference type="Gene3D" id="2.60.40.1730">
    <property type="entry name" value="tricorn interacting facor f3 domain"/>
    <property type="match status" value="1"/>
</dbReference>
<dbReference type="GO" id="GO:0042277">
    <property type="term" value="F:peptide binding"/>
    <property type="evidence" value="ECO:0007669"/>
    <property type="project" value="TreeGrafter"/>
</dbReference>
<comment type="cofactor">
    <cofactor evidence="9 11">
        <name>Zn(2+)</name>
        <dbReference type="ChEBI" id="CHEBI:29105"/>
    </cofactor>
    <text evidence="9 11">Binds 1 zinc ion per subunit.</text>
</comment>
<dbReference type="InterPro" id="IPR024571">
    <property type="entry name" value="ERAP1-like_C_dom"/>
</dbReference>
<feature type="binding site" evidence="9">
    <location>
        <position position="382"/>
    </location>
    <ligand>
        <name>Zn(2+)</name>
        <dbReference type="ChEBI" id="CHEBI:29105"/>
        <note>catalytic</note>
    </ligand>
</feature>
<feature type="signal peptide" evidence="12">
    <location>
        <begin position="1"/>
        <end position="15"/>
    </location>
</feature>
<evidence type="ECO:0000256" key="11">
    <source>
        <dbReference type="RuleBase" id="RU364040"/>
    </source>
</evidence>
<evidence type="ECO:0000256" key="8">
    <source>
        <dbReference type="PIRSR" id="PIRSR634016-1"/>
    </source>
</evidence>
<dbReference type="InterPro" id="IPR050344">
    <property type="entry name" value="Peptidase_M1_aminopeptidases"/>
</dbReference>
<comment type="caution">
    <text evidence="16">The sequence shown here is derived from an EMBL/GenBank/DDBJ whole genome shotgun (WGS) entry which is preliminary data.</text>
</comment>
<dbReference type="GO" id="GO:0008270">
    <property type="term" value="F:zinc ion binding"/>
    <property type="evidence" value="ECO:0007669"/>
    <property type="project" value="UniProtKB-UniRule"/>
</dbReference>
<dbReference type="InParanoid" id="A0A1Y2BKL5"/>
<feature type="domain" description="Aminopeptidase N-like N-terminal" evidence="15">
    <location>
        <begin position="41"/>
        <end position="211"/>
    </location>
</feature>
<keyword evidence="6 9" id="KW-0862">Zinc</keyword>
<dbReference type="Pfam" id="PF17900">
    <property type="entry name" value="Peptidase_M1_N"/>
    <property type="match status" value="1"/>
</dbReference>
<keyword evidence="3 11" id="KW-0645">Protease</keyword>
<keyword evidence="4 9" id="KW-0479">Metal-binding</keyword>
<dbReference type="PANTHER" id="PTHR11533:SF299">
    <property type="entry name" value="AMINOPEPTIDASE"/>
    <property type="match status" value="1"/>
</dbReference>
<dbReference type="PANTHER" id="PTHR11533">
    <property type="entry name" value="PROTEASE M1 ZINC METALLOPROTEASE"/>
    <property type="match status" value="1"/>
</dbReference>
<dbReference type="STRING" id="71784.A0A1Y2BKL5"/>
<dbReference type="InterPro" id="IPR045357">
    <property type="entry name" value="Aminopeptidase_N-like_N"/>
</dbReference>
<evidence type="ECO:0000256" key="3">
    <source>
        <dbReference type="ARBA" id="ARBA00022670"/>
    </source>
</evidence>
<dbReference type="GO" id="GO:0005737">
    <property type="term" value="C:cytoplasm"/>
    <property type="evidence" value="ECO:0007669"/>
    <property type="project" value="TreeGrafter"/>
</dbReference>
<dbReference type="EC" id="3.4.11.-" evidence="11"/>
<evidence type="ECO:0000256" key="1">
    <source>
        <dbReference type="ARBA" id="ARBA00010136"/>
    </source>
</evidence>
<feature type="binding site" evidence="9">
    <location>
        <position position="363"/>
    </location>
    <ligand>
        <name>Zn(2+)</name>
        <dbReference type="ChEBI" id="CHEBI:29105"/>
        <note>catalytic</note>
    </ligand>
</feature>
<evidence type="ECO:0000313" key="16">
    <source>
        <dbReference type="EMBL" id="ORY35316.1"/>
    </source>
</evidence>
<sequence length="923" mass="103189">MAGMFLVSLAQWALGIFGIFGPSSDVRVGSDTSIRLPQNIKPLTYDLAVRTDLEAKRFWGAEAITIQANTETHKIKLHAGCNLDIDLMRVCDVDQQCWEVREHNYKRNCEARTLSIDTEDWHVFQPNDTFVLVFRWTSPISSGSDGYILSPDVGFPDTSFSAVTRFEPIEARAVFPSFDEPSPKSSWTITLIGRNETVNLANMEASSERGLYRNTEVSTLERLLVEEIDLNGSWKSTHFPSTPLMSINNVAWGNGRFNRIKSSYFSKIRNETISTAVYANLADLSGQNWTLEIMDRVTPLYESLFGVAFPLPKLYWLATPAFGGGIEHWGLITGGSDSSAWSEGQGAASKATVASFVAHEVAHQWFANLVTMSWWDDVWLNEAFATYASDGLIGPVIDEDFNTWKTYQDEHVEKSMTLDALTSHPIITPIEDEAQLSTAFDTITYDKGASVLRMIAEVVGENVFLRGVSTYLQKFAYSNAVGKDLWDQVSLHVNGLDVAEFADAWTKQAGFPVVQVAKLRSDTYRLIQARYLVKNTGISQANNQTWPIPLLMKMTPGHSAMLIMNQTSIELTLANTEQLVLNRGRRGYYRVQYDQIGFAWMREHFISRSSELSGVDRAAFLYDLTSFARSGRVPTVDVLDLQQYLTGETDVSVWNAAATFLLDLRSLFWEQPDAEQRALDQYVAGVVAETYADIGFAAQHNETARVGKIRQLILPLVGWVGIPSFVQESKKLAAALHNDTSSPHGVLDLPVTTIRVMLESAVRYGNETDWQLALTLWNKDRHGSLATAALRSLGQTQDPAIISKILEMLDDGTLVDGMIPHLYILLSLISNPTARRPTVDWALINLNKILRLADNLLRDTVLSGLFSSLSSQKDLDSLKQRFGDKPAWRGLLTVYDSIEVSVEWLARDKERIAKWLKQQAGAE</sequence>
<comment type="similarity">
    <text evidence="1 11">Belongs to the peptidase M1 family.</text>
</comment>
<name>A0A1Y2BKL5_9TREE</name>
<dbReference type="Gene3D" id="2.60.40.1910">
    <property type="match status" value="1"/>
</dbReference>
<dbReference type="OrthoDB" id="10031169at2759"/>
<dbReference type="InterPro" id="IPR027268">
    <property type="entry name" value="Peptidase_M4/M1_CTD_sf"/>
</dbReference>
<evidence type="ECO:0000256" key="2">
    <source>
        <dbReference type="ARBA" id="ARBA00022438"/>
    </source>
</evidence>
<dbReference type="InterPro" id="IPR034016">
    <property type="entry name" value="M1_APN-typ"/>
</dbReference>
<feature type="chain" id="PRO_5013186408" description="Aminopeptidase" evidence="12">
    <location>
        <begin position="16"/>
        <end position="923"/>
    </location>
</feature>
<dbReference type="GO" id="GO:0070006">
    <property type="term" value="F:metalloaminopeptidase activity"/>
    <property type="evidence" value="ECO:0007669"/>
    <property type="project" value="TreeGrafter"/>
</dbReference>
<dbReference type="GO" id="GO:0006508">
    <property type="term" value="P:proteolysis"/>
    <property type="evidence" value="ECO:0007669"/>
    <property type="project" value="UniProtKB-KW"/>
</dbReference>
<dbReference type="Pfam" id="PF01433">
    <property type="entry name" value="Peptidase_M1"/>
    <property type="match status" value="1"/>
</dbReference>
<dbReference type="GO" id="GO:0043171">
    <property type="term" value="P:peptide catabolic process"/>
    <property type="evidence" value="ECO:0007669"/>
    <property type="project" value="TreeGrafter"/>
</dbReference>
<dbReference type="Gene3D" id="1.10.390.10">
    <property type="entry name" value="Neutral Protease Domain 2"/>
    <property type="match status" value="1"/>
</dbReference>
<evidence type="ECO:0000256" key="10">
    <source>
        <dbReference type="PIRSR" id="PIRSR634016-4"/>
    </source>
</evidence>
<dbReference type="SUPFAM" id="SSF63737">
    <property type="entry name" value="Leukotriene A4 hydrolase N-terminal domain"/>
    <property type="match status" value="1"/>
</dbReference>
<dbReference type="EMBL" id="MCFC01000001">
    <property type="protein sequence ID" value="ORY35316.1"/>
    <property type="molecule type" value="Genomic_DNA"/>
</dbReference>
<dbReference type="SUPFAM" id="SSF55486">
    <property type="entry name" value="Metalloproteases ('zincins'), catalytic domain"/>
    <property type="match status" value="1"/>
</dbReference>
<evidence type="ECO:0000256" key="7">
    <source>
        <dbReference type="ARBA" id="ARBA00023049"/>
    </source>
</evidence>
<feature type="site" description="Transition state stabilizer" evidence="10">
    <location>
        <position position="445"/>
    </location>
</feature>
<evidence type="ECO:0000256" key="5">
    <source>
        <dbReference type="ARBA" id="ARBA00022801"/>
    </source>
</evidence>
<feature type="binding site" evidence="9">
    <location>
        <position position="359"/>
    </location>
    <ligand>
        <name>Zn(2+)</name>
        <dbReference type="ChEBI" id="CHEBI:29105"/>
        <note>catalytic</note>
    </ligand>
</feature>
<dbReference type="AlphaFoldDB" id="A0A1Y2BKL5"/>
<dbReference type="PRINTS" id="PR00756">
    <property type="entry name" value="ALADIPTASE"/>
</dbReference>
<feature type="active site" description="Proton acceptor" evidence="8">
    <location>
        <position position="360"/>
    </location>
</feature>
<keyword evidence="7 11" id="KW-0482">Metalloprotease</keyword>
<dbReference type="Gene3D" id="1.25.50.20">
    <property type="match status" value="1"/>
</dbReference>
<reference evidence="16 17" key="1">
    <citation type="submission" date="2016-07" db="EMBL/GenBank/DDBJ databases">
        <title>Pervasive Adenine N6-methylation of Active Genes in Fungi.</title>
        <authorList>
            <consortium name="DOE Joint Genome Institute"/>
            <person name="Mondo S.J."/>
            <person name="Dannebaum R.O."/>
            <person name="Kuo R.C."/>
            <person name="Labutti K."/>
            <person name="Haridas S."/>
            <person name="Kuo A."/>
            <person name="Salamov A."/>
            <person name="Ahrendt S.R."/>
            <person name="Lipzen A."/>
            <person name="Sullivan W."/>
            <person name="Andreopoulos W.B."/>
            <person name="Clum A."/>
            <person name="Lindquist E."/>
            <person name="Daum C."/>
            <person name="Ramamoorthy G.K."/>
            <person name="Gryganskyi A."/>
            <person name="Culley D."/>
            <person name="Magnuson J.K."/>
            <person name="James T.Y."/>
            <person name="O'Malley M.A."/>
            <person name="Stajich J.E."/>
            <person name="Spatafora J.W."/>
            <person name="Visel A."/>
            <person name="Grigoriev I.V."/>
        </authorList>
    </citation>
    <scope>NUCLEOTIDE SEQUENCE [LARGE SCALE GENOMIC DNA]</scope>
    <source>
        <strain evidence="16 17">68-887.2</strain>
    </source>
</reference>
<dbReference type="Pfam" id="PF11838">
    <property type="entry name" value="ERAP1_C"/>
    <property type="match status" value="1"/>
</dbReference>
<accession>A0A1Y2BKL5</accession>
<evidence type="ECO:0000256" key="6">
    <source>
        <dbReference type="ARBA" id="ARBA00022833"/>
    </source>
</evidence>
<evidence type="ECO:0000259" key="13">
    <source>
        <dbReference type="Pfam" id="PF01433"/>
    </source>
</evidence>
<dbReference type="InterPro" id="IPR014782">
    <property type="entry name" value="Peptidase_M1_dom"/>
</dbReference>
<keyword evidence="2 11" id="KW-0031">Aminopeptidase</keyword>
<evidence type="ECO:0000256" key="12">
    <source>
        <dbReference type="SAM" id="SignalP"/>
    </source>
</evidence>
<evidence type="ECO:0000259" key="15">
    <source>
        <dbReference type="Pfam" id="PF17900"/>
    </source>
</evidence>
<dbReference type="GO" id="GO:0005615">
    <property type="term" value="C:extracellular space"/>
    <property type="evidence" value="ECO:0007669"/>
    <property type="project" value="TreeGrafter"/>
</dbReference>
<dbReference type="InterPro" id="IPR042097">
    <property type="entry name" value="Aminopeptidase_N-like_N_sf"/>
</dbReference>
<keyword evidence="17" id="KW-1185">Reference proteome</keyword>
<keyword evidence="5 11" id="KW-0378">Hydrolase</keyword>
<proteinExistence type="inferred from homology"/>
<dbReference type="Proteomes" id="UP000193986">
    <property type="component" value="Unassembled WGS sequence"/>
</dbReference>
<evidence type="ECO:0000259" key="14">
    <source>
        <dbReference type="Pfam" id="PF11838"/>
    </source>
</evidence>
<dbReference type="FunFam" id="1.10.390.10:FF:000006">
    <property type="entry name" value="Puromycin-sensitive aminopeptidase"/>
    <property type="match status" value="1"/>
</dbReference>
<evidence type="ECO:0000256" key="4">
    <source>
        <dbReference type="ARBA" id="ARBA00022723"/>
    </source>
</evidence>
<evidence type="ECO:0000313" key="17">
    <source>
        <dbReference type="Proteomes" id="UP000193986"/>
    </source>
</evidence>
<dbReference type="InterPro" id="IPR001930">
    <property type="entry name" value="Peptidase_M1"/>
</dbReference>
<protein>
    <recommendedName>
        <fullName evidence="11">Aminopeptidase</fullName>
        <ecNumber evidence="11">3.4.11.-</ecNumber>
    </recommendedName>
</protein>
<feature type="domain" description="Peptidase M1 membrane alanine aminopeptidase" evidence="13">
    <location>
        <begin position="289"/>
        <end position="505"/>
    </location>
</feature>
<evidence type="ECO:0000256" key="9">
    <source>
        <dbReference type="PIRSR" id="PIRSR634016-3"/>
    </source>
</evidence>
<feature type="domain" description="ERAP1-like C-terminal" evidence="14">
    <location>
        <begin position="580"/>
        <end position="886"/>
    </location>
</feature>
<keyword evidence="12" id="KW-0732">Signal</keyword>